<evidence type="ECO:0000259" key="1">
    <source>
        <dbReference type="Pfam" id="PF01926"/>
    </source>
</evidence>
<dbReference type="OrthoDB" id="26794at2157"/>
<dbReference type="EMBL" id="NMUE01000016">
    <property type="protein sequence ID" value="RFA96026.1"/>
    <property type="molecule type" value="Genomic_DNA"/>
</dbReference>
<dbReference type="SUPFAM" id="SSF52540">
    <property type="entry name" value="P-loop containing nucleoside triphosphate hydrolases"/>
    <property type="match status" value="1"/>
</dbReference>
<organism evidence="3 4">
    <name type="scientific">Pyrobaculum aerophilum</name>
    <dbReference type="NCBI Taxonomy" id="13773"/>
    <lineage>
        <taxon>Archaea</taxon>
        <taxon>Thermoproteota</taxon>
        <taxon>Thermoprotei</taxon>
        <taxon>Thermoproteales</taxon>
        <taxon>Thermoproteaceae</taxon>
        <taxon>Pyrobaculum</taxon>
    </lineage>
</organism>
<evidence type="ECO:0000313" key="5">
    <source>
        <dbReference type="Proteomes" id="UP000257123"/>
    </source>
</evidence>
<evidence type="ECO:0000313" key="2">
    <source>
        <dbReference type="EMBL" id="RFA96026.1"/>
    </source>
</evidence>
<sequence>MFRKRELKTIVFLGVGGVGKTTYIYRLLGLARAPRVTRKPGVYELQYRGVELYIVDTPGQYAVEVARRYYEAIKTFGTKLDLIVYMYSAADPFTLYSLFDIEQWVSRYPPHNKILIGNKRDLAEELGYLVEGDDVAIALGAKRLYYTSALKDDPAELLQHLVQNL</sequence>
<name>A0A371R3U1_9CREN</name>
<dbReference type="AlphaFoldDB" id="A0A371R3U1"/>
<evidence type="ECO:0000313" key="3">
    <source>
        <dbReference type="EMBL" id="RFA98455.1"/>
    </source>
</evidence>
<protein>
    <submittedName>
        <fullName evidence="3">Miro domain-containing protein</fullName>
    </submittedName>
</protein>
<dbReference type="PRINTS" id="PR00449">
    <property type="entry name" value="RASTRNSFRMNG"/>
</dbReference>
<feature type="domain" description="G" evidence="1">
    <location>
        <begin position="10"/>
        <end position="92"/>
    </location>
</feature>
<proteinExistence type="predicted"/>
<dbReference type="Proteomes" id="UP000257123">
    <property type="component" value="Unassembled WGS sequence"/>
</dbReference>
<dbReference type="CDD" id="cd00882">
    <property type="entry name" value="Ras_like_GTPase"/>
    <property type="match status" value="1"/>
</dbReference>
<dbReference type="InterPro" id="IPR027417">
    <property type="entry name" value="P-loop_NTPase"/>
</dbReference>
<dbReference type="Pfam" id="PF01926">
    <property type="entry name" value="MMR_HSR1"/>
    <property type="match status" value="1"/>
</dbReference>
<accession>A0A371R3U1</accession>
<comment type="caution">
    <text evidence="3">The sequence shown here is derived from an EMBL/GenBank/DDBJ whole genome shotgun (WGS) entry which is preliminary data.</text>
</comment>
<reference evidence="4 5" key="1">
    <citation type="submission" date="2017-07" db="EMBL/GenBank/DDBJ databases">
        <title>Draft genome sequence of aerobic hyperthermophilic archaea, Pyrobaculum aerophilum YKB31 and YKB32.</title>
        <authorList>
            <person name="Mochizuki T."/>
            <person name="Berliner A.J."/>
            <person name="Yoshida-Takashima Y."/>
            <person name="Takaki Y."/>
            <person name="Nunoura T."/>
            <person name="Takai K."/>
        </authorList>
    </citation>
    <scope>NUCLEOTIDE SEQUENCE [LARGE SCALE GENOMIC DNA]</scope>
    <source>
        <strain evidence="2 5">YKB31</strain>
        <strain evidence="3 4">YKB32</strain>
    </source>
</reference>
<dbReference type="InterPro" id="IPR006073">
    <property type="entry name" value="GTP-bd"/>
</dbReference>
<dbReference type="RefSeq" id="WP_116421110.1">
    <property type="nucleotide sequence ID" value="NZ_NMUE01000016.1"/>
</dbReference>
<gene>
    <name evidence="2" type="ORF">CGL51_06310</name>
    <name evidence="3" type="ORF">CGL52_06990</name>
</gene>
<dbReference type="EMBL" id="NMUF01000016">
    <property type="protein sequence ID" value="RFA98455.1"/>
    <property type="molecule type" value="Genomic_DNA"/>
</dbReference>
<evidence type="ECO:0000313" key="4">
    <source>
        <dbReference type="Proteomes" id="UP000256877"/>
    </source>
</evidence>
<dbReference type="Gene3D" id="3.40.50.300">
    <property type="entry name" value="P-loop containing nucleotide triphosphate hydrolases"/>
    <property type="match status" value="1"/>
</dbReference>
<dbReference type="Proteomes" id="UP000256877">
    <property type="component" value="Unassembled WGS sequence"/>
</dbReference>
<dbReference type="GO" id="GO:0005525">
    <property type="term" value="F:GTP binding"/>
    <property type="evidence" value="ECO:0007669"/>
    <property type="project" value="InterPro"/>
</dbReference>